<evidence type="ECO:0000259" key="2">
    <source>
        <dbReference type="Pfam" id="PF04892"/>
    </source>
</evidence>
<feature type="transmembrane region" description="Helical" evidence="1">
    <location>
        <begin position="102"/>
        <end position="122"/>
    </location>
</feature>
<evidence type="ECO:0000256" key="1">
    <source>
        <dbReference type="SAM" id="Phobius"/>
    </source>
</evidence>
<feature type="transmembrane region" description="Helical" evidence="1">
    <location>
        <begin position="38"/>
        <end position="57"/>
    </location>
</feature>
<evidence type="ECO:0000313" key="3">
    <source>
        <dbReference type="EMBL" id="MDU0328266.1"/>
    </source>
</evidence>
<feature type="transmembrane region" description="Helical" evidence="1">
    <location>
        <begin position="134"/>
        <end position="154"/>
    </location>
</feature>
<feature type="transmembrane region" description="Helical" evidence="1">
    <location>
        <begin position="69"/>
        <end position="95"/>
    </location>
</feature>
<keyword evidence="4" id="KW-1185">Reference proteome</keyword>
<dbReference type="RefSeq" id="WP_316001947.1">
    <property type="nucleotide sequence ID" value="NZ_JAWDIU010000007.1"/>
</dbReference>
<dbReference type="Pfam" id="PF04892">
    <property type="entry name" value="VanZ"/>
    <property type="match status" value="1"/>
</dbReference>
<sequence length="164" mass="17186">MIATLLVEYSRVVPVLFWVAVVAAAVVAWLLHRLGLRSVLFVLAGLSLVAVLALTLVPESEPAPGGCTVQFSVPFLGIDTLANIAMTVPLALFFGVATRHPLLVFAGVSALSAVVETVQSLAPVIGRRCDTDDWLMNTIGAALGAGAVLVILWVEGRRRATVSA</sequence>
<reference evidence="3 4" key="1">
    <citation type="submission" date="2023-09" db="EMBL/GenBank/DDBJ databases">
        <title>Microbacterium fusihabitans sp. nov., Microbacterium phycihabitans sp. nov., and Microbacterium cervinum sp. nov., isolated from dried seaweeds of beach.</title>
        <authorList>
            <person name="Lee S.D."/>
        </authorList>
    </citation>
    <scope>NUCLEOTIDE SEQUENCE [LARGE SCALE GENOMIC DNA]</scope>
    <source>
        <strain evidence="3 4">KSW2-21</strain>
    </source>
</reference>
<dbReference type="EMBL" id="JAWDIU010000007">
    <property type="protein sequence ID" value="MDU0328266.1"/>
    <property type="molecule type" value="Genomic_DNA"/>
</dbReference>
<keyword evidence="1" id="KW-1133">Transmembrane helix</keyword>
<organism evidence="3 4">
    <name type="scientific">Microbacterium algihabitans</name>
    <dbReference type="NCBI Taxonomy" id="3075992"/>
    <lineage>
        <taxon>Bacteria</taxon>
        <taxon>Bacillati</taxon>
        <taxon>Actinomycetota</taxon>
        <taxon>Actinomycetes</taxon>
        <taxon>Micrococcales</taxon>
        <taxon>Microbacteriaceae</taxon>
        <taxon>Microbacterium</taxon>
    </lineage>
</organism>
<gene>
    <name evidence="3" type="ORF">RWH43_16025</name>
</gene>
<accession>A0ABU3RZG1</accession>
<dbReference type="Proteomes" id="UP001256673">
    <property type="component" value="Unassembled WGS sequence"/>
</dbReference>
<keyword evidence="1" id="KW-0472">Membrane</keyword>
<comment type="caution">
    <text evidence="3">The sequence shown here is derived from an EMBL/GenBank/DDBJ whole genome shotgun (WGS) entry which is preliminary data.</text>
</comment>
<feature type="transmembrane region" description="Helical" evidence="1">
    <location>
        <begin position="12"/>
        <end position="31"/>
    </location>
</feature>
<feature type="domain" description="VanZ-like" evidence="2">
    <location>
        <begin position="73"/>
        <end position="150"/>
    </location>
</feature>
<name>A0ABU3RZG1_9MICO</name>
<protein>
    <submittedName>
        <fullName evidence="3">VanZ family protein</fullName>
    </submittedName>
</protein>
<keyword evidence="1" id="KW-0812">Transmembrane</keyword>
<proteinExistence type="predicted"/>
<evidence type="ECO:0000313" key="4">
    <source>
        <dbReference type="Proteomes" id="UP001256673"/>
    </source>
</evidence>
<dbReference type="InterPro" id="IPR006976">
    <property type="entry name" value="VanZ-like"/>
</dbReference>